<dbReference type="PANTHER" id="PTHR42686">
    <property type="entry name" value="GH17980P-RELATED"/>
    <property type="match status" value="1"/>
</dbReference>
<evidence type="ECO:0000259" key="1">
    <source>
        <dbReference type="Pfam" id="PF00248"/>
    </source>
</evidence>
<dbReference type="AlphaFoldDB" id="A0A382CWU8"/>
<dbReference type="InterPro" id="IPR036812">
    <property type="entry name" value="NAD(P)_OxRdtase_dom_sf"/>
</dbReference>
<dbReference type="InterPro" id="IPR023210">
    <property type="entry name" value="NADP_OxRdtase_dom"/>
</dbReference>
<feature type="domain" description="NADP-dependent oxidoreductase" evidence="1">
    <location>
        <begin position="2"/>
        <end position="282"/>
    </location>
</feature>
<gene>
    <name evidence="2" type="ORF">METZ01_LOCUS182661</name>
</gene>
<reference evidence="2" key="1">
    <citation type="submission" date="2018-05" db="EMBL/GenBank/DDBJ databases">
        <authorList>
            <person name="Lanie J.A."/>
            <person name="Ng W.-L."/>
            <person name="Kazmierczak K.M."/>
            <person name="Andrzejewski T.M."/>
            <person name="Davidsen T.M."/>
            <person name="Wayne K.J."/>
            <person name="Tettelin H."/>
            <person name="Glass J.I."/>
            <person name="Rusch D."/>
            <person name="Podicherti R."/>
            <person name="Tsui H.-C.T."/>
            <person name="Winkler M.E."/>
        </authorList>
    </citation>
    <scope>NUCLEOTIDE SEQUENCE</scope>
</reference>
<protein>
    <recommendedName>
        <fullName evidence="1">NADP-dependent oxidoreductase domain-containing protein</fullName>
    </recommendedName>
</protein>
<dbReference type="GO" id="GO:0005829">
    <property type="term" value="C:cytosol"/>
    <property type="evidence" value="ECO:0007669"/>
    <property type="project" value="TreeGrafter"/>
</dbReference>
<dbReference type="EMBL" id="UINC01036202">
    <property type="protein sequence ID" value="SVB29807.1"/>
    <property type="molecule type" value="Genomic_DNA"/>
</dbReference>
<dbReference type="PANTHER" id="PTHR42686:SF1">
    <property type="entry name" value="GH17980P-RELATED"/>
    <property type="match status" value="1"/>
</dbReference>
<dbReference type="InterPro" id="IPR020471">
    <property type="entry name" value="AKR"/>
</dbReference>
<organism evidence="2">
    <name type="scientific">marine metagenome</name>
    <dbReference type="NCBI Taxonomy" id="408172"/>
    <lineage>
        <taxon>unclassified sequences</taxon>
        <taxon>metagenomes</taxon>
        <taxon>ecological metagenomes</taxon>
    </lineage>
</organism>
<sequence length="295" mass="33733">WYGLGRSEHRIGNALREIDRNKFILSTKVGRILEKNKPATKPLAEYAFWEDENKPFEGSLKFYVKFDYSYDGILRSYEDSIQRIGFSKIDMLVIHDLDFFYHGEENFNFYLDQLDKQNGWKALEELRSSGEISAIGVGINGDGLIPYFIPKFDVDYFLVAMRYTLLKQKILSEELPLCEKHKAGVIIGSPYQSGILAAGLSGVSPTYNYRKPSKEIINKIKIIEKICKDFEVNIGAVALQFPLLHPSVISVIPGMINETQVKVNIENLAKPIPKELWTELKKQSIIEEESPIDVF</sequence>
<name>A0A382CWU8_9ZZZZ</name>
<proteinExistence type="predicted"/>
<accession>A0A382CWU8</accession>
<dbReference type="SUPFAM" id="SSF51430">
    <property type="entry name" value="NAD(P)-linked oxidoreductase"/>
    <property type="match status" value="1"/>
</dbReference>
<dbReference type="Gene3D" id="3.20.20.100">
    <property type="entry name" value="NADP-dependent oxidoreductase domain"/>
    <property type="match status" value="1"/>
</dbReference>
<evidence type="ECO:0000313" key="2">
    <source>
        <dbReference type="EMBL" id="SVB29807.1"/>
    </source>
</evidence>
<dbReference type="Pfam" id="PF00248">
    <property type="entry name" value="Aldo_ket_red"/>
    <property type="match status" value="1"/>
</dbReference>
<feature type="non-terminal residue" evidence="2">
    <location>
        <position position="1"/>
    </location>
</feature>
<dbReference type="GO" id="GO:0016491">
    <property type="term" value="F:oxidoreductase activity"/>
    <property type="evidence" value="ECO:0007669"/>
    <property type="project" value="InterPro"/>
</dbReference>